<gene>
    <name evidence="15" type="ORF">RHSIM_Rhsim05G0176800</name>
</gene>
<evidence type="ECO:0000256" key="9">
    <source>
        <dbReference type="ARBA" id="ARBA00023136"/>
    </source>
</evidence>
<evidence type="ECO:0000256" key="8">
    <source>
        <dbReference type="ARBA" id="ARBA00022989"/>
    </source>
</evidence>
<dbReference type="FunFam" id="3.80.10.10:FF:000095">
    <property type="entry name" value="LRR receptor-like serine/threonine-protein kinase GSO1"/>
    <property type="match status" value="1"/>
</dbReference>
<feature type="domain" description="Leucine-rich repeat-containing N-terminal plant-type" evidence="13">
    <location>
        <begin position="505"/>
        <end position="542"/>
    </location>
</feature>
<keyword evidence="16" id="KW-1185">Reference proteome</keyword>
<dbReference type="Pfam" id="PF08263">
    <property type="entry name" value="LRRNT_2"/>
    <property type="match status" value="1"/>
</dbReference>
<dbReference type="InterPro" id="IPR013210">
    <property type="entry name" value="LRR_N_plant-typ"/>
</dbReference>
<keyword evidence="4" id="KW-0433">Leucine-rich repeat</keyword>
<dbReference type="EMBL" id="WJXA01000005">
    <property type="protein sequence ID" value="KAF7143559.1"/>
    <property type="molecule type" value="Genomic_DNA"/>
</dbReference>
<keyword evidence="6" id="KW-0732">Signal</keyword>
<organism evidence="15 16">
    <name type="scientific">Rhododendron simsii</name>
    <name type="common">Sims's rhododendron</name>
    <dbReference type="NCBI Taxonomy" id="118357"/>
    <lineage>
        <taxon>Eukaryota</taxon>
        <taxon>Viridiplantae</taxon>
        <taxon>Streptophyta</taxon>
        <taxon>Embryophyta</taxon>
        <taxon>Tracheophyta</taxon>
        <taxon>Spermatophyta</taxon>
        <taxon>Magnoliopsida</taxon>
        <taxon>eudicotyledons</taxon>
        <taxon>Gunneridae</taxon>
        <taxon>Pentapetalae</taxon>
        <taxon>asterids</taxon>
        <taxon>Ericales</taxon>
        <taxon>Ericaceae</taxon>
        <taxon>Ericoideae</taxon>
        <taxon>Rhodoreae</taxon>
        <taxon>Rhododendron</taxon>
    </lineage>
</organism>
<protein>
    <submittedName>
        <fullName evidence="15">Uncharacterized protein</fullName>
    </submittedName>
</protein>
<comment type="subcellular location">
    <subcellularLocation>
        <location evidence="1">Cell membrane</location>
        <topology evidence="1">Single-pass type I membrane protein</topology>
    </subcellularLocation>
</comment>
<evidence type="ECO:0000256" key="1">
    <source>
        <dbReference type="ARBA" id="ARBA00004251"/>
    </source>
</evidence>
<keyword evidence="3" id="KW-1003">Cell membrane</keyword>
<dbReference type="Gene3D" id="3.80.10.10">
    <property type="entry name" value="Ribonuclease Inhibitor"/>
    <property type="match status" value="6"/>
</dbReference>
<dbReference type="FunFam" id="3.80.10.10:FF:000041">
    <property type="entry name" value="LRR receptor-like serine/threonine-protein kinase ERECTA"/>
    <property type="match status" value="1"/>
</dbReference>
<dbReference type="Pfam" id="PF13855">
    <property type="entry name" value="LRR_8"/>
    <property type="match status" value="6"/>
</dbReference>
<evidence type="ECO:0000313" key="16">
    <source>
        <dbReference type="Proteomes" id="UP000626092"/>
    </source>
</evidence>
<dbReference type="GO" id="GO:0051707">
    <property type="term" value="P:response to other organism"/>
    <property type="evidence" value="ECO:0007669"/>
    <property type="project" value="UniProtKB-ARBA"/>
</dbReference>
<keyword evidence="10" id="KW-0675">Receptor</keyword>
<dbReference type="Pfam" id="PF23598">
    <property type="entry name" value="LRR_14"/>
    <property type="match status" value="1"/>
</dbReference>
<dbReference type="PROSITE" id="PS51450">
    <property type="entry name" value="LRR"/>
    <property type="match status" value="6"/>
</dbReference>
<dbReference type="PRINTS" id="PR00019">
    <property type="entry name" value="LEURICHRPT"/>
</dbReference>
<evidence type="ECO:0000256" key="3">
    <source>
        <dbReference type="ARBA" id="ARBA00022475"/>
    </source>
</evidence>
<reference evidence="15" key="1">
    <citation type="submission" date="2019-11" db="EMBL/GenBank/DDBJ databases">
        <authorList>
            <person name="Liu Y."/>
            <person name="Hou J."/>
            <person name="Li T.-Q."/>
            <person name="Guan C.-H."/>
            <person name="Wu X."/>
            <person name="Wu H.-Z."/>
            <person name="Ling F."/>
            <person name="Zhang R."/>
            <person name="Shi X.-G."/>
            <person name="Ren J.-P."/>
            <person name="Chen E.-F."/>
            <person name="Sun J.-M."/>
        </authorList>
    </citation>
    <scope>NUCLEOTIDE SEQUENCE</scope>
    <source>
        <strain evidence="15">Adult_tree_wgs_1</strain>
        <tissue evidence="15">Leaves</tissue>
    </source>
</reference>
<evidence type="ECO:0000256" key="11">
    <source>
        <dbReference type="ARBA" id="ARBA00023180"/>
    </source>
</evidence>
<dbReference type="InterPro" id="IPR032675">
    <property type="entry name" value="LRR_dom_sf"/>
</dbReference>
<evidence type="ECO:0000256" key="4">
    <source>
        <dbReference type="ARBA" id="ARBA00022614"/>
    </source>
</evidence>
<evidence type="ECO:0000259" key="14">
    <source>
        <dbReference type="Pfam" id="PF23598"/>
    </source>
</evidence>
<evidence type="ECO:0000259" key="13">
    <source>
        <dbReference type="Pfam" id="PF08263"/>
    </source>
</evidence>
<feature type="domain" description="Disease resistance R13L4/SHOC-2-like LRR" evidence="14">
    <location>
        <begin position="572"/>
        <end position="769"/>
    </location>
</feature>
<dbReference type="InterPro" id="IPR003591">
    <property type="entry name" value="Leu-rich_rpt_typical-subtyp"/>
</dbReference>
<dbReference type="GO" id="GO:0005886">
    <property type="term" value="C:plasma membrane"/>
    <property type="evidence" value="ECO:0007669"/>
    <property type="project" value="UniProtKB-SubCell"/>
</dbReference>
<dbReference type="SUPFAM" id="SSF52047">
    <property type="entry name" value="RNI-like"/>
    <property type="match status" value="1"/>
</dbReference>
<evidence type="ECO:0000256" key="12">
    <source>
        <dbReference type="SAM" id="Phobius"/>
    </source>
</evidence>
<dbReference type="SUPFAM" id="SSF52058">
    <property type="entry name" value="L domain-like"/>
    <property type="match status" value="4"/>
</dbReference>
<dbReference type="SMART" id="SM00365">
    <property type="entry name" value="LRR_SD22"/>
    <property type="match status" value="11"/>
</dbReference>
<evidence type="ECO:0000256" key="2">
    <source>
        <dbReference type="ARBA" id="ARBA00009592"/>
    </source>
</evidence>
<dbReference type="OrthoDB" id="8731593at2759"/>
<keyword evidence="5 12" id="KW-0812">Transmembrane</keyword>
<dbReference type="FunFam" id="3.80.10.10:FF:000111">
    <property type="entry name" value="LRR receptor-like serine/threonine-protein kinase ERECTA"/>
    <property type="match status" value="1"/>
</dbReference>
<dbReference type="GO" id="GO:0006952">
    <property type="term" value="P:defense response"/>
    <property type="evidence" value="ECO:0007669"/>
    <property type="project" value="UniProtKB-ARBA"/>
</dbReference>
<comment type="caution">
    <text evidence="15">The sequence shown here is derived from an EMBL/GenBank/DDBJ whole genome shotgun (WGS) entry which is preliminary data.</text>
</comment>
<dbReference type="SMART" id="SM00369">
    <property type="entry name" value="LRR_TYP"/>
    <property type="match status" value="16"/>
</dbReference>
<sequence length="1474" mass="165032">MMIYIYGPIPQQFSNLSNLRHLDLHGNFMLNIENLEWLSHLSLLSHLDLSMVELNKATGWVQSISNLPLLKELHLSRCSLPDITPSSLFRSNSFVPLSFVDLSFNSLSSSIYNWLFNFSSSLAYIDLGYNELKGSIPDAFGDMLSLTILSLSWNQLEGGLPKSFANSSHLQSLDLFYNNLTEELHEFLQKMLGAKNSLESLDLSSNLLKGPSPDFTRFSLLRALYLDNNSLSGSFPKDVESFPSLVYLSLSGNQITGSFPDLSVFPSLQTLDLENNQLNGTIDRSIGQLHKLRVFSCAFNLLNGTISEAHFSNLSSLWYLDFSYNALTFNFSSDWVPPFQLDVIKFSSCKLGPHFPKWLRTQNKFSVLDMSSNGIAGNIPSSFWDLSPRFRYLNLSHNQINGLLPDLSLKFQGTLPWIDLSYNLLNRSCCRTRLFGPEIAMKLESRKDVPANSVPTIRYHPTYDNGKRSMQLLHVFLLAVLPHLNLALSSSGVGEHAETIRCIERERQALLKFKEAIIEDYGRLSSWGSTKDCCKWEGVHCSNNNTTSHVTMIDLHTRYDDFSYLKALRGNISPSLLELNHLRYLDLSHNYFSESRIPKFIGSLRRLRYLNLADCFFFGPIPHQFNNLSNLRHLDLAYNSLLNIENLEWLSHLSLLSHLDLSGVVLSNATGWVQSISNLPLLKELHLSSCSLPHITHSTTFRSNSSVSLSFVDLSYNSLSSSIYNWLFNFSSSLAYLDLGYNELKGSIPDAFGDMGSLTNLSLWGNQLEGCLPKSFANSSHLQSLDLSDNNLTEELHEFLQKLSGAKNSLESLDLSSNLLKGPLPDFTKFSLLRELSLFNNALSGTFPKYIGNLPNLGYLDLAGNQITGSIPDLSVFPSLESLFLENNQLNGTIDRSIGQLHKLMYFNCASNSLTSIISEAHFSNLSSLRYLDLSYNALTFNVSFDWVPPFQLDVIKLPSCKLGPRFPMWLRTQNKFSVLDISSAGIVGNIPSWFWGLTLRLAYLNLSHNQFNGLLPDLSLRFRKYPGIDLSDNLLTGPIPLLPANVSSLNLSKNKFGGSLSFLCAITGEELYYLDLSNNRLSGELPYCLSHFKELSILSLANNNFHGAIPSSIGSLSQIQILNLRDNNLSGEVPSSLKRCNMLSIIDLRGNRFTGIVPTWLGTHLTSLIVLILRSNELNGSIPWQICHLNRIQVLDLSQNHLSGNMPCCFSNFTALVETNKSDASTIFDYTAYVESPGDGIASYHSGSYEAHAFVQWKGQDQEYGKNLRLLKTIDLSSNKLSGKIPEQVGSLAGLHSLNLSRNNLIGKITQEISRMEMLESLDLSTNRLSGEIPRSFAHLNYLSVLNLSSNNLSGKIPFGTQLQSFNASAYSGNPQLCGDPLPNKCPGDETIANPPITAQPKDKSIQEDEDRSITQGFYASMGLGFFFGFWGVFGTILFNSRSQNAFFKFLNHITDWIYVTTALNWVRLQRRL</sequence>
<keyword evidence="9 12" id="KW-0472">Membrane</keyword>
<evidence type="ECO:0000256" key="6">
    <source>
        <dbReference type="ARBA" id="ARBA00022729"/>
    </source>
</evidence>
<evidence type="ECO:0000256" key="5">
    <source>
        <dbReference type="ARBA" id="ARBA00022692"/>
    </source>
</evidence>
<keyword evidence="11" id="KW-0325">Glycoprotein</keyword>
<dbReference type="InterPro" id="IPR046956">
    <property type="entry name" value="RLP23-like"/>
</dbReference>
<comment type="similarity">
    <text evidence="2">Belongs to the RLP family.</text>
</comment>
<dbReference type="PANTHER" id="PTHR48063:SF101">
    <property type="entry name" value="LRR RECEPTOR-LIKE SERINE_THREONINE-PROTEIN KINASE FLS2"/>
    <property type="match status" value="1"/>
</dbReference>
<name>A0A834LN41_RHOSS</name>
<dbReference type="Pfam" id="PF00560">
    <property type="entry name" value="LRR_1"/>
    <property type="match status" value="8"/>
</dbReference>
<keyword evidence="8 12" id="KW-1133">Transmembrane helix</keyword>
<evidence type="ECO:0000256" key="7">
    <source>
        <dbReference type="ARBA" id="ARBA00022737"/>
    </source>
</evidence>
<dbReference type="Proteomes" id="UP000626092">
    <property type="component" value="Unassembled WGS sequence"/>
</dbReference>
<dbReference type="InterPro" id="IPR001611">
    <property type="entry name" value="Leu-rich_rpt"/>
</dbReference>
<dbReference type="FunFam" id="3.80.10.10:FF:001347">
    <property type="entry name" value="LRR receptor-like serine/threonine-protein kinase GSO2"/>
    <property type="match status" value="2"/>
</dbReference>
<proteinExistence type="inferred from homology"/>
<accession>A0A834LN41</accession>
<feature type="transmembrane region" description="Helical" evidence="12">
    <location>
        <begin position="1419"/>
        <end position="1440"/>
    </location>
</feature>
<dbReference type="PANTHER" id="PTHR48063">
    <property type="entry name" value="LRR RECEPTOR-LIKE KINASE"/>
    <property type="match status" value="1"/>
</dbReference>
<evidence type="ECO:0000256" key="10">
    <source>
        <dbReference type="ARBA" id="ARBA00023170"/>
    </source>
</evidence>
<keyword evidence="7" id="KW-0677">Repeat</keyword>
<dbReference type="InterPro" id="IPR055414">
    <property type="entry name" value="LRR_R13L4/SHOC2-like"/>
</dbReference>
<evidence type="ECO:0000313" key="15">
    <source>
        <dbReference type="EMBL" id="KAF7143559.1"/>
    </source>
</evidence>